<dbReference type="PANTHER" id="PTHR43289:SF34">
    <property type="entry name" value="SERINE_THREONINE-PROTEIN KINASE YBDM-RELATED"/>
    <property type="match status" value="1"/>
</dbReference>
<evidence type="ECO:0000259" key="5">
    <source>
        <dbReference type="PROSITE" id="PS50011"/>
    </source>
</evidence>
<dbReference type="InterPro" id="IPR011990">
    <property type="entry name" value="TPR-like_helical_dom_sf"/>
</dbReference>
<evidence type="ECO:0000256" key="1">
    <source>
        <dbReference type="ARBA" id="ARBA00022679"/>
    </source>
</evidence>
<dbReference type="Pfam" id="PF13424">
    <property type="entry name" value="TPR_12"/>
    <property type="match status" value="3"/>
</dbReference>
<dbReference type="Gene3D" id="3.30.200.20">
    <property type="entry name" value="Phosphorylase Kinase, domain 1"/>
    <property type="match status" value="1"/>
</dbReference>
<keyword evidence="1" id="KW-0808">Transferase</keyword>
<evidence type="ECO:0000256" key="3">
    <source>
        <dbReference type="ARBA" id="ARBA00022777"/>
    </source>
</evidence>
<dbReference type="SUPFAM" id="SSF56112">
    <property type="entry name" value="Protein kinase-like (PK-like)"/>
    <property type="match status" value="1"/>
</dbReference>
<dbReference type="InterPro" id="IPR011009">
    <property type="entry name" value="Kinase-like_dom_sf"/>
</dbReference>
<dbReference type="AlphaFoldDB" id="A0A0K0XU55"/>
<protein>
    <recommendedName>
        <fullName evidence="5">Protein kinase domain-containing protein</fullName>
    </recommendedName>
</protein>
<evidence type="ECO:0000256" key="4">
    <source>
        <dbReference type="ARBA" id="ARBA00022840"/>
    </source>
</evidence>
<dbReference type="PROSITE" id="PS00108">
    <property type="entry name" value="PROTEIN_KINASE_ST"/>
    <property type="match status" value="1"/>
</dbReference>
<dbReference type="GO" id="GO:0005524">
    <property type="term" value="F:ATP binding"/>
    <property type="evidence" value="ECO:0007669"/>
    <property type="project" value="UniProtKB-KW"/>
</dbReference>
<dbReference type="SMART" id="SM00028">
    <property type="entry name" value="TPR"/>
    <property type="match status" value="6"/>
</dbReference>
<dbReference type="PANTHER" id="PTHR43289">
    <property type="entry name" value="MITOGEN-ACTIVATED PROTEIN KINASE KINASE KINASE 20-RELATED"/>
    <property type="match status" value="1"/>
</dbReference>
<keyword evidence="2" id="KW-0547">Nucleotide-binding</keyword>
<dbReference type="CDD" id="cd14014">
    <property type="entry name" value="STKc_PknB_like"/>
    <property type="match status" value="1"/>
</dbReference>
<dbReference type="Proteomes" id="UP000066624">
    <property type="component" value="Chromosome"/>
</dbReference>
<evidence type="ECO:0000256" key="2">
    <source>
        <dbReference type="ARBA" id="ARBA00022741"/>
    </source>
</evidence>
<dbReference type="SMART" id="SM00220">
    <property type="entry name" value="S_TKc"/>
    <property type="match status" value="1"/>
</dbReference>
<dbReference type="RefSeq" id="WP_049724822.1">
    <property type="nucleotide sequence ID" value="NZ_CP012154.1"/>
</dbReference>
<reference evidence="6 7" key="1">
    <citation type="submission" date="2015-07" db="EMBL/GenBank/DDBJ databases">
        <authorList>
            <person name="Noorani M."/>
        </authorList>
    </citation>
    <scope>NUCLEOTIDE SEQUENCE [LARGE SCALE GENOMIC DNA]</scope>
    <source>
        <strain evidence="6 7">KCTC 42284</strain>
    </source>
</reference>
<dbReference type="PATRIC" id="fig|1579979.3.peg.801"/>
<dbReference type="PROSITE" id="PS50011">
    <property type="entry name" value="PROTEIN_KINASE_DOM"/>
    <property type="match status" value="1"/>
</dbReference>
<dbReference type="Gene3D" id="1.25.40.10">
    <property type="entry name" value="Tetratricopeptide repeat domain"/>
    <property type="match status" value="2"/>
</dbReference>
<dbReference type="InterPro" id="IPR000719">
    <property type="entry name" value="Prot_kinase_dom"/>
</dbReference>
<dbReference type="SUPFAM" id="SSF48452">
    <property type="entry name" value="TPR-like"/>
    <property type="match status" value="1"/>
</dbReference>
<dbReference type="InterPro" id="IPR008271">
    <property type="entry name" value="Ser/Thr_kinase_AS"/>
</dbReference>
<proteinExistence type="predicted"/>
<organism evidence="6 7">
    <name type="scientific">Wenzhouxiangella marina</name>
    <dbReference type="NCBI Taxonomy" id="1579979"/>
    <lineage>
        <taxon>Bacteria</taxon>
        <taxon>Pseudomonadati</taxon>
        <taxon>Pseudomonadota</taxon>
        <taxon>Gammaproteobacteria</taxon>
        <taxon>Chromatiales</taxon>
        <taxon>Wenzhouxiangellaceae</taxon>
        <taxon>Wenzhouxiangella</taxon>
    </lineage>
</organism>
<dbReference type="KEGG" id="wma:WM2015_785"/>
<dbReference type="OrthoDB" id="9801841at2"/>
<evidence type="ECO:0000313" key="7">
    <source>
        <dbReference type="Proteomes" id="UP000066624"/>
    </source>
</evidence>
<accession>A0A0K0XU55</accession>
<keyword evidence="3" id="KW-0418">Kinase</keyword>
<keyword evidence="4" id="KW-0067">ATP-binding</keyword>
<feature type="domain" description="Protein kinase" evidence="5">
    <location>
        <begin position="87"/>
        <end position="361"/>
    </location>
</feature>
<keyword evidence="7" id="KW-1185">Reference proteome</keyword>
<dbReference type="EMBL" id="CP012154">
    <property type="protein sequence ID" value="AKS41166.1"/>
    <property type="molecule type" value="Genomic_DNA"/>
</dbReference>
<dbReference type="Gene3D" id="1.10.510.10">
    <property type="entry name" value="Transferase(Phosphotransferase) domain 1"/>
    <property type="match status" value="1"/>
</dbReference>
<name>A0A0K0XU55_9GAMM</name>
<gene>
    <name evidence="6" type="ORF">WM2015_785</name>
</gene>
<dbReference type="InterPro" id="IPR019734">
    <property type="entry name" value="TPR_rpt"/>
</dbReference>
<dbReference type="Pfam" id="PF00069">
    <property type="entry name" value="Pkinase"/>
    <property type="match status" value="1"/>
</dbReference>
<dbReference type="GO" id="GO:0004674">
    <property type="term" value="F:protein serine/threonine kinase activity"/>
    <property type="evidence" value="ECO:0007669"/>
    <property type="project" value="TreeGrafter"/>
</dbReference>
<evidence type="ECO:0000313" key="6">
    <source>
        <dbReference type="EMBL" id="AKS41166.1"/>
    </source>
</evidence>
<dbReference type="STRING" id="1579979.WM2015_785"/>
<sequence>MNRERRIHELFLAALDRPAEDRQDWLAEAAGDDPAVLTEVLALLDADAAATGEQDAIGRIIRDGARALDEASDDPEGGRIGQALGAWRLERHVASGGMGRVFLARRADGEYQALAAIKLLRGFPDDEALARLRRERQILADLDHPNIAGLLDGGSTEDGQPWLAIEWIDGRTIDAWCSDRDLDDRQRVALVIKVCAAVEAAHQRLVVHRDIKPGNVLVGKDGEPKLLDFGIAKLVDDSSAGTATRVRYYTPDFSSPEQVEGRAMTTLSDVYSLGRLLAAVLEAGRPGYRLPSELGAIVERATEAEPAQRYPGARALADDLENWLADRPVQAAAIGTLRRLAKFARRHRAAFATGTAAMLLLLAAGVWIVLENARARAAETEARRAAAQAEQVLTMMTGMIEASRPGAAGGRDLTVAEMLEAGERQQRSIAIDDPALDSRLQLALGEAWKALEEFDPAIERLAEAAAQAREAGDASTAVRALAAQAIVLTWNGRQEEAGAVLESAFADLEDGPAIEPSLRAELLNARGVWAIEDGRPDEARRDLEAALEIRQSIEPDSTAVAATLHTLGIAADRHGQPERALAFLDRALALKLGLRGRLDVSYANTQHVRGMVLRRLGRFDEAAEAMRDMIAIRQALFGDDDPLGNVNANEMANLLHDRGDYGQAIDFYRRAITADRRNQDDAPGDSEWIYLNNLAAAHEDRGDFRTAVGLLEQSIALRAAKFGDEHLNTVRAQDNLSRVLISLGEFERAESLNGRVVDQRRQQLGPDHPDVRIARLRGLRIAAERQPTDAAAVRAYVGAVEAWLSDQPATGSRALAQRGHAGRLLIGIGELDRARGHLRAASSGYRSALAEDHPRAAELELHLARIDRLEGRREAAEARLAAARPILQQRLAATAPALDLLASLEGSDAGD</sequence>